<evidence type="ECO:0000313" key="3">
    <source>
        <dbReference type="EMBL" id="HIV28121.1"/>
    </source>
</evidence>
<protein>
    <recommendedName>
        <fullName evidence="5">CBM-cenC domain-containing protein</fullName>
    </recommendedName>
</protein>
<accession>A0A9D1TCW6</accession>
<feature type="compositionally biased region" description="Acidic residues" evidence="1">
    <location>
        <begin position="191"/>
        <end position="208"/>
    </location>
</feature>
<feature type="signal peptide" evidence="2">
    <location>
        <begin position="1"/>
        <end position="22"/>
    </location>
</feature>
<evidence type="ECO:0008006" key="5">
    <source>
        <dbReference type="Google" id="ProtNLM"/>
    </source>
</evidence>
<name>A0A9D1TCW6_9FIRM</name>
<feature type="chain" id="PRO_5038372974" description="CBM-cenC domain-containing protein" evidence="2">
    <location>
        <begin position="23"/>
        <end position="208"/>
    </location>
</feature>
<dbReference type="EMBL" id="DVOT01000163">
    <property type="protein sequence ID" value="HIV28121.1"/>
    <property type="molecule type" value="Genomic_DNA"/>
</dbReference>
<dbReference type="InterPro" id="IPR008979">
    <property type="entry name" value="Galactose-bd-like_sf"/>
</dbReference>
<dbReference type="AlphaFoldDB" id="A0A9D1TCW6"/>
<sequence>MRKGLFCLLAALLLLSLFSVAAAEEDNLIVNGDFSQVENGLPVGWYTYAYFSDAGITHFSCEDGAAQIYNLDFNDARFCQAVPVEPGAYYQITCRVKAEAYDIAGEGANISIDNTFSKSNTARETDGEWVNLTLTGQAGPDQMEVVVLLRVGFYGAESRVRAWFDDVRMVKLDGAPADAQAVSFATLAPADNDDGGQSDSFFEEEAAS</sequence>
<dbReference type="SUPFAM" id="SSF49785">
    <property type="entry name" value="Galactose-binding domain-like"/>
    <property type="match status" value="1"/>
</dbReference>
<reference evidence="3" key="1">
    <citation type="submission" date="2020-10" db="EMBL/GenBank/DDBJ databases">
        <authorList>
            <person name="Gilroy R."/>
        </authorList>
    </citation>
    <scope>NUCLEOTIDE SEQUENCE</scope>
    <source>
        <strain evidence="3">CHK183-6373</strain>
    </source>
</reference>
<feature type="region of interest" description="Disordered" evidence="1">
    <location>
        <begin position="189"/>
        <end position="208"/>
    </location>
</feature>
<evidence type="ECO:0000256" key="1">
    <source>
        <dbReference type="SAM" id="MobiDB-lite"/>
    </source>
</evidence>
<proteinExistence type="predicted"/>
<feature type="non-terminal residue" evidence="3">
    <location>
        <position position="208"/>
    </location>
</feature>
<keyword evidence="2" id="KW-0732">Signal</keyword>
<gene>
    <name evidence="3" type="ORF">IAA64_09130</name>
</gene>
<dbReference type="Gene3D" id="2.60.120.260">
    <property type="entry name" value="Galactose-binding domain-like"/>
    <property type="match status" value="1"/>
</dbReference>
<reference evidence="3" key="2">
    <citation type="journal article" date="2021" name="PeerJ">
        <title>Extensive microbial diversity within the chicken gut microbiome revealed by metagenomics and culture.</title>
        <authorList>
            <person name="Gilroy R."/>
            <person name="Ravi A."/>
            <person name="Getino M."/>
            <person name="Pursley I."/>
            <person name="Horton D.L."/>
            <person name="Alikhan N.F."/>
            <person name="Baker D."/>
            <person name="Gharbi K."/>
            <person name="Hall N."/>
            <person name="Watson M."/>
            <person name="Adriaenssens E.M."/>
            <person name="Foster-Nyarko E."/>
            <person name="Jarju S."/>
            <person name="Secka A."/>
            <person name="Antonio M."/>
            <person name="Oren A."/>
            <person name="Chaudhuri R.R."/>
            <person name="La Ragione R."/>
            <person name="Hildebrand F."/>
            <person name="Pallen M.J."/>
        </authorList>
    </citation>
    <scope>NUCLEOTIDE SEQUENCE</scope>
    <source>
        <strain evidence="3">CHK183-6373</strain>
    </source>
</reference>
<evidence type="ECO:0000313" key="4">
    <source>
        <dbReference type="Proteomes" id="UP000886884"/>
    </source>
</evidence>
<comment type="caution">
    <text evidence="3">The sequence shown here is derived from an EMBL/GenBank/DDBJ whole genome shotgun (WGS) entry which is preliminary data.</text>
</comment>
<dbReference type="Proteomes" id="UP000886884">
    <property type="component" value="Unassembled WGS sequence"/>
</dbReference>
<organism evidence="3 4">
    <name type="scientific">Candidatus Ornithocaccomicrobium faecavium</name>
    <dbReference type="NCBI Taxonomy" id="2840890"/>
    <lineage>
        <taxon>Bacteria</taxon>
        <taxon>Bacillati</taxon>
        <taxon>Bacillota</taxon>
        <taxon>Clostridia</taxon>
        <taxon>Candidatus Ornithocaccomicrobium</taxon>
    </lineage>
</organism>
<evidence type="ECO:0000256" key="2">
    <source>
        <dbReference type="SAM" id="SignalP"/>
    </source>
</evidence>